<name>A0A952FGH2_9PROT</name>
<dbReference type="EMBL" id="JAEKLZ010000108">
    <property type="protein sequence ID" value="MBW8724468.1"/>
    <property type="molecule type" value="Genomic_DNA"/>
</dbReference>
<evidence type="ECO:0000313" key="3">
    <source>
        <dbReference type="Proteomes" id="UP000700706"/>
    </source>
</evidence>
<feature type="compositionally biased region" description="Low complexity" evidence="1">
    <location>
        <begin position="10"/>
        <end position="34"/>
    </location>
</feature>
<evidence type="ECO:0000256" key="1">
    <source>
        <dbReference type="SAM" id="MobiDB-lite"/>
    </source>
</evidence>
<accession>A0A952FGH2</accession>
<organism evidence="2 3">
    <name type="scientific">Inquilinus limosus</name>
    <dbReference type="NCBI Taxonomy" id="171674"/>
    <lineage>
        <taxon>Bacteria</taxon>
        <taxon>Pseudomonadati</taxon>
        <taxon>Pseudomonadota</taxon>
        <taxon>Alphaproteobacteria</taxon>
        <taxon>Rhodospirillales</taxon>
        <taxon>Rhodospirillaceae</taxon>
        <taxon>Inquilinus</taxon>
    </lineage>
</organism>
<gene>
    <name evidence="2" type="ORF">JF625_04830</name>
</gene>
<sequence length="173" mass="16954">MPLNPFRSRPGSGPAPQPQAAGAAAPEVQPDAAPSSPPSPPQPPSPPAAPSPPPPPVSTAALNQQIVQAVGFANQQNAAALPQLVQGPPEVMVTEAAGLAVQDATSYMNGIMQIALAVQAVAAKKMAENPEAAATEAPVLAAAQAMVAAAVAVFGTVTSTAGTGAQTFIGDLS</sequence>
<dbReference type="AlphaFoldDB" id="A0A952FGH2"/>
<comment type="caution">
    <text evidence="2">The sequence shown here is derived from an EMBL/GenBank/DDBJ whole genome shotgun (WGS) entry which is preliminary data.</text>
</comment>
<reference evidence="2" key="1">
    <citation type="submission" date="2020-06" db="EMBL/GenBank/DDBJ databases">
        <title>Stable isotope informed genome-resolved metagenomics uncovers potential trophic interactions in rhizosphere soil.</title>
        <authorList>
            <person name="Starr E.P."/>
            <person name="Shi S."/>
            <person name="Blazewicz S.J."/>
            <person name="Koch B.J."/>
            <person name="Probst A.J."/>
            <person name="Hungate B.A."/>
            <person name="Pett-Ridge J."/>
            <person name="Firestone M.K."/>
            <person name="Banfield J.F."/>
        </authorList>
    </citation>
    <scope>NUCLEOTIDE SEQUENCE</scope>
    <source>
        <strain evidence="2">YM_69_17</strain>
    </source>
</reference>
<proteinExistence type="predicted"/>
<evidence type="ECO:0000313" key="2">
    <source>
        <dbReference type="EMBL" id="MBW8724468.1"/>
    </source>
</evidence>
<dbReference type="Proteomes" id="UP000700706">
    <property type="component" value="Unassembled WGS sequence"/>
</dbReference>
<feature type="compositionally biased region" description="Pro residues" evidence="1">
    <location>
        <begin position="35"/>
        <end position="57"/>
    </location>
</feature>
<evidence type="ECO:0008006" key="4">
    <source>
        <dbReference type="Google" id="ProtNLM"/>
    </source>
</evidence>
<feature type="region of interest" description="Disordered" evidence="1">
    <location>
        <begin position="1"/>
        <end position="59"/>
    </location>
</feature>
<protein>
    <recommendedName>
        <fullName evidence="4">Killing trait domain-containing protein</fullName>
    </recommendedName>
</protein>